<gene>
    <name evidence="2" type="ORF">J8N05_00965</name>
</gene>
<sequence length="396" mass="42608">MSDNANTNDDTFTLTPPEAVAAVPKEKAGGLVPVDESVRTDMARKAAEYVDGLAVLDARSPAFAGKIGEIVALGSGEMRGAAAQSNRMLERTIRALPANGEDAQSRVSSSLVELRRTVEDLDPRELPGGKARKLLSRLPGGNKLRDHVAKYASAQGTLNRIVGSLRGGQDELRRDNAALQTERVRLWDSMGKLQEYVVLTEALDTAVEAHIGGVEAQDPAQADTLRADVLFPVRQKHQDLLTQLAVCAQGYLAMDVVRRNNEELIKGVDRAATTTVSALRISVMLASALDNQRKVVEQVNALRGTTEDLIRGNAEMLATQSGEIQRIAADPAVGAETLRSAFQQIYQTLDTIDTYKAQATETMAATVESLTSELQHATAYLERSRAQGALDGGHLT</sequence>
<dbReference type="InterPro" id="IPR008863">
    <property type="entry name" value="Toxic_anion-R_TelA"/>
</dbReference>
<dbReference type="RefSeq" id="WP_210880599.1">
    <property type="nucleotide sequence ID" value="NZ_JAGPYQ010000001.1"/>
</dbReference>
<protein>
    <submittedName>
        <fullName evidence="2">Toxic anion resistance protein</fullName>
    </submittedName>
</protein>
<name>A0A941B483_9ACTN</name>
<evidence type="ECO:0000256" key="1">
    <source>
        <dbReference type="ARBA" id="ARBA00005541"/>
    </source>
</evidence>
<dbReference type="AlphaFoldDB" id="A0A941B483"/>
<evidence type="ECO:0000313" key="2">
    <source>
        <dbReference type="EMBL" id="MBQ0846791.1"/>
    </source>
</evidence>
<reference evidence="2 3" key="1">
    <citation type="submission" date="2021-04" db="EMBL/GenBank/DDBJ databases">
        <authorList>
            <person name="Tang X."/>
            <person name="Zhou X."/>
            <person name="Chen X."/>
            <person name="Cernava T."/>
            <person name="Zhang C."/>
        </authorList>
    </citation>
    <scope>NUCLEOTIDE SEQUENCE [LARGE SCALE GENOMIC DNA]</scope>
    <source>
        <strain evidence="2 3">BH-SS-21</strain>
    </source>
</reference>
<evidence type="ECO:0000313" key="3">
    <source>
        <dbReference type="Proteomes" id="UP000677413"/>
    </source>
</evidence>
<organism evidence="2 3">
    <name type="scientific">Streptomyces liliiviolaceus</name>
    <dbReference type="NCBI Taxonomy" id="2823109"/>
    <lineage>
        <taxon>Bacteria</taxon>
        <taxon>Bacillati</taxon>
        <taxon>Actinomycetota</taxon>
        <taxon>Actinomycetes</taxon>
        <taxon>Kitasatosporales</taxon>
        <taxon>Streptomycetaceae</taxon>
        <taxon>Streptomyces</taxon>
    </lineage>
</organism>
<keyword evidence="3" id="KW-1185">Reference proteome</keyword>
<dbReference type="EMBL" id="JAGPYQ010000001">
    <property type="protein sequence ID" value="MBQ0846791.1"/>
    <property type="molecule type" value="Genomic_DNA"/>
</dbReference>
<dbReference type="Proteomes" id="UP000677413">
    <property type="component" value="Unassembled WGS sequence"/>
</dbReference>
<dbReference type="PANTHER" id="PTHR38432">
    <property type="entry name" value="TELA-LIKE PROTEIN SAOUHSC_01408"/>
    <property type="match status" value="1"/>
</dbReference>
<comment type="similarity">
    <text evidence="1">Belongs to the TelA family.</text>
</comment>
<dbReference type="Pfam" id="PF05816">
    <property type="entry name" value="TelA"/>
    <property type="match status" value="1"/>
</dbReference>
<accession>A0A941B483</accession>
<proteinExistence type="inferred from homology"/>
<comment type="caution">
    <text evidence="2">The sequence shown here is derived from an EMBL/GenBank/DDBJ whole genome shotgun (WGS) entry which is preliminary data.</text>
</comment>
<dbReference type="PANTHER" id="PTHR38432:SF1">
    <property type="entry name" value="TELA-LIKE PROTEIN SAOUHSC_01408"/>
    <property type="match status" value="1"/>
</dbReference>